<dbReference type="OrthoDB" id="2112914at2"/>
<accession>A0A429XZ64</accession>
<evidence type="ECO:0000313" key="2">
    <source>
        <dbReference type="EMBL" id="RST74091.1"/>
    </source>
</evidence>
<proteinExistence type="predicted"/>
<dbReference type="InterPro" id="IPR021133">
    <property type="entry name" value="HEAT_type_2"/>
</dbReference>
<keyword evidence="3" id="KW-1185">Reference proteome</keyword>
<dbReference type="AlphaFoldDB" id="A0A429XZ64"/>
<keyword evidence="1" id="KW-1133">Transmembrane helix</keyword>
<evidence type="ECO:0000313" key="3">
    <source>
        <dbReference type="Proteomes" id="UP000287156"/>
    </source>
</evidence>
<dbReference type="Proteomes" id="UP000287156">
    <property type="component" value="Unassembled WGS sequence"/>
</dbReference>
<sequence length="318" mass="37949">MIDIGQVIDFLIWAIIILSVLLIGFWMYLMFERLIEVARQRKIDLYIKGKQQKWYRYFRGEEPFTDELIPKNKYEIQGIEELFLVYLQNLSNTGMKEKIKQFSNRYLKQYYQKLLGSRKWSLKMNALYRIADFRLSSLADECYALEKRRLTHEESFQLLKLYSMFNPENFIEKIIAIPLSEFEYKKLLTGLDSETYEELQRRFHEMPVICRYSMIDTIGLKRDMDSIPFLEAKLENNDPEIRIRSLKAIHEIGIILHLDKYVPFVSSNIWQERLMAAKLLQNVSLKDSLPYLKKLLEDESWQVRSQVARALGKTPVDI</sequence>
<comment type="caution">
    <text evidence="2">The sequence shown here is derived from an EMBL/GenBank/DDBJ whole genome shotgun (WGS) entry which is preliminary data.</text>
</comment>
<organism evidence="2 3">
    <name type="scientific">Siminovitchia acidinfaciens</name>
    <dbReference type="NCBI Taxonomy" id="2321395"/>
    <lineage>
        <taxon>Bacteria</taxon>
        <taxon>Bacillati</taxon>
        <taxon>Bacillota</taxon>
        <taxon>Bacilli</taxon>
        <taxon>Bacillales</taxon>
        <taxon>Bacillaceae</taxon>
        <taxon>Siminovitchia</taxon>
    </lineage>
</organism>
<evidence type="ECO:0000256" key="1">
    <source>
        <dbReference type="SAM" id="Phobius"/>
    </source>
</evidence>
<dbReference type="Pfam" id="PF13646">
    <property type="entry name" value="HEAT_2"/>
    <property type="match status" value="1"/>
</dbReference>
<dbReference type="InterPro" id="IPR016024">
    <property type="entry name" value="ARM-type_fold"/>
</dbReference>
<dbReference type="Gene3D" id="1.25.10.10">
    <property type="entry name" value="Leucine-rich Repeat Variant"/>
    <property type="match status" value="1"/>
</dbReference>
<keyword evidence="1" id="KW-0812">Transmembrane</keyword>
<dbReference type="SUPFAM" id="SSF48371">
    <property type="entry name" value="ARM repeat"/>
    <property type="match status" value="1"/>
</dbReference>
<gene>
    <name evidence="2" type="ORF">D4T97_010425</name>
</gene>
<reference evidence="2" key="1">
    <citation type="submission" date="2018-12" db="EMBL/GenBank/DDBJ databases">
        <authorList>
            <person name="Sun L."/>
            <person name="Chen Z."/>
        </authorList>
    </citation>
    <scope>NUCLEOTIDE SEQUENCE [LARGE SCALE GENOMIC DNA]</scope>
    <source>
        <strain evidence="2">3-2-2</strain>
    </source>
</reference>
<dbReference type="EMBL" id="QYTV02000004">
    <property type="protein sequence ID" value="RST74091.1"/>
    <property type="molecule type" value="Genomic_DNA"/>
</dbReference>
<feature type="transmembrane region" description="Helical" evidence="1">
    <location>
        <begin position="12"/>
        <end position="31"/>
    </location>
</feature>
<dbReference type="InterPro" id="IPR011989">
    <property type="entry name" value="ARM-like"/>
</dbReference>
<dbReference type="RefSeq" id="WP_126050411.1">
    <property type="nucleotide sequence ID" value="NZ_QYTV02000004.1"/>
</dbReference>
<dbReference type="PROSITE" id="PS50077">
    <property type="entry name" value="HEAT_REPEAT"/>
    <property type="match status" value="1"/>
</dbReference>
<keyword evidence="1" id="KW-0472">Membrane</keyword>
<name>A0A429XZ64_9BACI</name>
<protein>
    <submittedName>
        <fullName evidence="2">HEAT repeat domain-containing protein</fullName>
    </submittedName>
</protein>